<accession>A0A2N3HIZ3</accession>
<comment type="caution">
    <text evidence="2">The sequence shown here is derived from an EMBL/GenBank/DDBJ whole genome shotgun (WGS) entry which is preliminary data.</text>
</comment>
<evidence type="ECO:0008006" key="4">
    <source>
        <dbReference type="Google" id="ProtNLM"/>
    </source>
</evidence>
<dbReference type="EMBL" id="PJEO01000037">
    <property type="protein sequence ID" value="PKQ44950.1"/>
    <property type="molecule type" value="Genomic_DNA"/>
</dbReference>
<name>A0A2N3HIZ3_9FLAO</name>
<protein>
    <recommendedName>
        <fullName evidence="4">SbsA Ig-like domain-containing protein</fullName>
    </recommendedName>
</protein>
<evidence type="ECO:0000256" key="1">
    <source>
        <dbReference type="ARBA" id="ARBA00022729"/>
    </source>
</evidence>
<dbReference type="InterPro" id="IPR014755">
    <property type="entry name" value="Cu-Rt/internalin_Ig-like"/>
</dbReference>
<dbReference type="OrthoDB" id="246488at2"/>
<dbReference type="RefSeq" id="WP_106659873.1">
    <property type="nucleotide sequence ID" value="NZ_PJEO01000037.1"/>
</dbReference>
<dbReference type="AlphaFoldDB" id="A0A2N3HIZ3"/>
<reference evidence="2 3" key="1">
    <citation type="submission" date="2017-12" db="EMBL/GenBank/DDBJ databases">
        <title>Confluentibacter flavum sp. nov., isolated from the saline lake.</title>
        <authorList>
            <person name="Yu L."/>
        </authorList>
    </citation>
    <scope>NUCLEOTIDE SEQUENCE [LARGE SCALE GENOMIC DNA]</scope>
    <source>
        <strain evidence="2 3">3B</strain>
    </source>
</reference>
<dbReference type="Gene3D" id="2.60.40.1220">
    <property type="match status" value="1"/>
</dbReference>
<evidence type="ECO:0000313" key="2">
    <source>
        <dbReference type="EMBL" id="PKQ44950.1"/>
    </source>
</evidence>
<evidence type="ECO:0000313" key="3">
    <source>
        <dbReference type="Proteomes" id="UP000233435"/>
    </source>
</evidence>
<keyword evidence="1" id="KW-0732">Signal</keyword>
<gene>
    <name evidence="2" type="ORF">CSW08_10655</name>
</gene>
<organism evidence="2 3">
    <name type="scientific">Confluentibacter flavum</name>
    <dbReference type="NCBI Taxonomy" id="1909700"/>
    <lineage>
        <taxon>Bacteria</taxon>
        <taxon>Pseudomonadati</taxon>
        <taxon>Bacteroidota</taxon>
        <taxon>Flavobacteriia</taxon>
        <taxon>Flavobacteriales</taxon>
        <taxon>Flavobacteriaceae</taxon>
        <taxon>Confluentibacter</taxon>
    </lineage>
</organism>
<dbReference type="Proteomes" id="UP000233435">
    <property type="component" value="Unassembled WGS sequence"/>
</dbReference>
<keyword evidence="3" id="KW-1185">Reference proteome</keyword>
<sequence>MYLVFFCVLLFFNCKETKEGNTSIVIIETNNRERVSFESTSALEDLRIVLENQPDIPILGDWSSEGDTITFMPVLPFTIGQTYNIKNRGGAVYVFDIEQESIKSATELLAIYPTTDSVPENLLKMYLVFSKPMQELGNSLDYITVLDNTSNKEVTVFLELQSELWNKDHTTLTLWLDPGRVKTDLIPNKILGLPIQEGHNYTITINANWKDSQGQPIDSTYTKTLSVGSRDSEKPNTKNWTINPPKKETKEPLTIHFNEALDYFLAMGSFTILDSDKNNIAGTFSLSNKERELHFYPNQTWKLGIYTMSVENRLEDLAGNNLNHLFDTDLKANDSKVKNNNNTYMSFIIQ</sequence>
<proteinExistence type="predicted"/>